<evidence type="ECO:0000256" key="4">
    <source>
        <dbReference type="ARBA" id="ARBA00023242"/>
    </source>
</evidence>
<dbReference type="InterPro" id="IPR038491">
    <property type="entry name" value="Velvet_dom_sf"/>
</dbReference>
<dbReference type="STRING" id="1314800.A0A1B7MX01"/>
<dbReference type="PANTHER" id="PTHR33572:SF3">
    <property type="entry name" value="VELVET COMPLEX SUBUNIT B"/>
    <property type="match status" value="1"/>
</dbReference>
<feature type="region of interest" description="Disordered" evidence="5">
    <location>
        <begin position="287"/>
        <end position="325"/>
    </location>
</feature>
<feature type="compositionally biased region" description="Low complexity" evidence="5">
    <location>
        <begin position="123"/>
        <end position="135"/>
    </location>
</feature>
<comment type="subcellular location">
    <subcellularLocation>
        <location evidence="1">Nucleus</location>
    </subcellularLocation>
</comment>
<dbReference type="Proteomes" id="UP000092154">
    <property type="component" value="Unassembled WGS sequence"/>
</dbReference>
<dbReference type="PROSITE" id="PS51821">
    <property type="entry name" value="VELVET"/>
    <property type="match status" value="1"/>
</dbReference>
<feature type="compositionally biased region" description="Polar residues" evidence="5">
    <location>
        <begin position="139"/>
        <end position="150"/>
    </location>
</feature>
<evidence type="ECO:0000313" key="7">
    <source>
        <dbReference type="EMBL" id="OAX37133.1"/>
    </source>
</evidence>
<dbReference type="EMBL" id="KV448370">
    <property type="protein sequence ID" value="OAX37133.1"/>
    <property type="molecule type" value="Genomic_DNA"/>
</dbReference>
<reference evidence="7 8" key="1">
    <citation type="submission" date="2016-06" db="EMBL/GenBank/DDBJ databases">
        <title>Comparative genomics of the ectomycorrhizal sister species Rhizopogon vinicolor and Rhizopogon vesiculosus (Basidiomycota: Boletales) reveals a divergence of the mating type B locus.</title>
        <authorList>
            <consortium name="DOE Joint Genome Institute"/>
            <person name="Mujic A.B."/>
            <person name="Kuo A."/>
            <person name="Tritt A."/>
            <person name="Lipzen A."/>
            <person name="Chen C."/>
            <person name="Johnson J."/>
            <person name="Sharma A."/>
            <person name="Barry K."/>
            <person name="Grigoriev I.V."/>
            <person name="Spatafora J.W."/>
        </authorList>
    </citation>
    <scope>NUCLEOTIDE SEQUENCE [LARGE SCALE GENOMIC DNA]</scope>
    <source>
        <strain evidence="7 8">AM-OR11-026</strain>
    </source>
</reference>
<dbReference type="Gene3D" id="2.60.40.3960">
    <property type="entry name" value="Velvet domain"/>
    <property type="match status" value="1"/>
</dbReference>
<feature type="region of interest" description="Disordered" evidence="5">
    <location>
        <begin position="117"/>
        <end position="164"/>
    </location>
</feature>
<dbReference type="AlphaFoldDB" id="A0A1B7MX01"/>
<keyword evidence="2" id="KW-0805">Transcription regulation</keyword>
<dbReference type="InterPro" id="IPR037525">
    <property type="entry name" value="Velvet_dom"/>
</dbReference>
<accession>A0A1B7MX01</accession>
<evidence type="ECO:0000256" key="1">
    <source>
        <dbReference type="ARBA" id="ARBA00004123"/>
    </source>
</evidence>
<keyword evidence="3" id="KW-0804">Transcription</keyword>
<name>A0A1B7MX01_9AGAM</name>
<dbReference type="OrthoDB" id="5599552at2759"/>
<dbReference type="PANTHER" id="PTHR33572">
    <property type="entry name" value="SPORE DEVELOPMENT REGULATOR VOSA"/>
    <property type="match status" value="1"/>
</dbReference>
<dbReference type="GO" id="GO:0005634">
    <property type="term" value="C:nucleus"/>
    <property type="evidence" value="ECO:0007669"/>
    <property type="project" value="UniProtKB-SubCell"/>
</dbReference>
<evidence type="ECO:0000259" key="6">
    <source>
        <dbReference type="PROSITE" id="PS51821"/>
    </source>
</evidence>
<sequence length="325" mass="36363">MQGLPQTQSTPRTSLSYINVPIHFVSGQFMGRCIRTELVEIQKADLGRKYARVDRRPLDPPPVVQLKLFYVYNEGTDQEYEQEIQNYDDVQNLGLLCNVDLFPARLDSISEPDSISHLPHQLSPAVAPVNPSPSVCHPQPSTSPRISTDQLPPLSGPSKRPASLAQLPQLSTTSHFDASLDTEVLKCTRALSGATFVQPAYIDYQAKRALVFPFADLAVKIEGDFYLRYRVFDLFSRTAGLVDVPVLAECGGGPFHIYSTKEFPGLQPSTELSKQLSRFGVRLNTRETERKRKRKCRERSVSPSRTSRDKGGRNARKRATELAMT</sequence>
<evidence type="ECO:0000256" key="5">
    <source>
        <dbReference type="SAM" id="MobiDB-lite"/>
    </source>
</evidence>
<gene>
    <name evidence="7" type="ORF">K503DRAFT_743189</name>
</gene>
<dbReference type="Pfam" id="PF11754">
    <property type="entry name" value="Velvet"/>
    <property type="match status" value="1"/>
</dbReference>
<evidence type="ECO:0000256" key="2">
    <source>
        <dbReference type="ARBA" id="ARBA00023015"/>
    </source>
</evidence>
<evidence type="ECO:0000256" key="3">
    <source>
        <dbReference type="ARBA" id="ARBA00023163"/>
    </source>
</evidence>
<dbReference type="InterPro" id="IPR021740">
    <property type="entry name" value="Velvet"/>
</dbReference>
<proteinExistence type="predicted"/>
<dbReference type="InParanoid" id="A0A1B7MX01"/>
<feature type="domain" description="Velvet" evidence="6">
    <location>
        <begin position="31"/>
        <end position="286"/>
    </location>
</feature>
<keyword evidence="8" id="KW-1185">Reference proteome</keyword>
<evidence type="ECO:0000313" key="8">
    <source>
        <dbReference type="Proteomes" id="UP000092154"/>
    </source>
</evidence>
<protein>
    <recommendedName>
        <fullName evidence="6">Velvet domain-containing protein</fullName>
    </recommendedName>
</protein>
<keyword evidence="4" id="KW-0539">Nucleus</keyword>
<organism evidence="7 8">
    <name type="scientific">Rhizopogon vinicolor AM-OR11-026</name>
    <dbReference type="NCBI Taxonomy" id="1314800"/>
    <lineage>
        <taxon>Eukaryota</taxon>
        <taxon>Fungi</taxon>
        <taxon>Dikarya</taxon>
        <taxon>Basidiomycota</taxon>
        <taxon>Agaricomycotina</taxon>
        <taxon>Agaricomycetes</taxon>
        <taxon>Agaricomycetidae</taxon>
        <taxon>Boletales</taxon>
        <taxon>Suillineae</taxon>
        <taxon>Rhizopogonaceae</taxon>
        <taxon>Rhizopogon</taxon>
    </lineage>
</organism>